<dbReference type="SUPFAM" id="SSF51261">
    <property type="entry name" value="Duplicated hybrid motif"/>
    <property type="match status" value="1"/>
</dbReference>
<sequence>MMAEVMKMREEEKKRSSQLSKWKGITKKRWFLPALYITSAAVILTGILVYQASDDEFTKELSETRQNITSEESEPSIEVNNSLETFTIPMAEAESAVIKKEFYDVNGDTKQQEASLVFYNNTYQPNTGIDYAMKDGKEFEVIASMSGKVVSVQEDALLGNSVVIEHDKGMETHYSSITDIEVKEGEKVKQGETIAKSSTSGINAEAGNHVHFEVRKDNTAVNPLDYLDKPLSSLKADQAEKEEKAADQQDEKGNESEDSGNMENGEETGN</sequence>
<dbReference type="Gene3D" id="2.70.70.10">
    <property type="entry name" value="Glucose Permease (Domain IIA)"/>
    <property type="match status" value="1"/>
</dbReference>
<dbReference type="PANTHER" id="PTHR21666:SF291">
    <property type="entry name" value="STAGE II SPORULATION PROTEIN Q"/>
    <property type="match status" value="1"/>
</dbReference>
<dbReference type="AlphaFoldDB" id="A0A2S7N2D2"/>
<organism evidence="4 5">
    <name type="scientific">Pradoshia eiseniae</name>
    <dbReference type="NCBI Taxonomy" id="2064768"/>
    <lineage>
        <taxon>Bacteria</taxon>
        <taxon>Bacillati</taxon>
        <taxon>Bacillota</taxon>
        <taxon>Bacilli</taxon>
        <taxon>Bacillales</taxon>
        <taxon>Bacillaceae</taxon>
        <taxon>Pradoshia</taxon>
    </lineage>
</organism>
<name>A0A2S7N2D2_9BACI</name>
<dbReference type="Pfam" id="PF01551">
    <property type="entry name" value="Peptidase_M23"/>
    <property type="match status" value="1"/>
</dbReference>
<evidence type="ECO:0000313" key="4">
    <source>
        <dbReference type="EMBL" id="PQD96135.1"/>
    </source>
</evidence>
<dbReference type="InterPro" id="IPR011055">
    <property type="entry name" value="Dup_hybrid_motif"/>
</dbReference>
<protein>
    <submittedName>
        <fullName evidence="4">Peptidase M23</fullName>
    </submittedName>
</protein>
<comment type="caution">
    <text evidence="4">The sequence shown here is derived from an EMBL/GenBank/DDBJ whole genome shotgun (WGS) entry which is preliminary data.</text>
</comment>
<feature type="domain" description="M23ase beta-sheet core" evidence="3">
    <location>
        <begin position="125"/>
        <end position="223"/>
    </location>
</feature>
<dbReference type="CDD" id="cd12797">
    <property type="entry name" value="M23_peptidase"/>
    <property type="match status" value="1"/>
</dbReference>
<feature type="transmembrane region" description="Helical" evidence="2">
    <location>
        <begin position="30"/>
        <end position="50"/>
    </location>
</feature>
<keyword evidence="2" id="KW-1133">Transmembrane helix</keyword>
<feature type="compositionally biased region" description="Acidic residues" evidence="1">
    <location>
        <begin position="256"/>
        <end position="270"/>
    </location>
</feature>
<dbReference type="InterPro" id="IPR016047">
    <property type="entry name" value="M23ase_b-sheet_dom"/>
</dbReference>
<dbReference type="Proteomes" id="UP000239663">
    <property type="component" value="Unassembled WGS sequence"/>
</dbReference>
<keyword evidence="5" id="KW-1185">Reference proteome</keyword>
<dbReference type="InterPro" id="IPR050570">
    <property type="entry name" value="Cell_wall_metabolism_enzyme"/>
</dbReference>
<proteinExistence type="predicted"/>
<reference evidence="4 5" key="1">
    <citation type="submission" date="2017-12" db="EMBL/GenBank/DDBJ databases">
        <title>Taxonomic description and draft genome of Pradoshia cofamensis Gen. nov., sp. nov., a thermotolerant bacillale isolated from anterior gut of earthworm Eisenia fetida.</title>
        <authorList>
            <person name="Saha T."/>
            <person name="Chakraborty R."/>
        </authorList>
    </citation>
    <scope>NUCLEOTIDE SEQUENCE [LARGE SCALE GENOMIC DNA]</scope>
    <source>
        <strain evidence="4 5">EAG3</strain>
    </source>
</reference>
<keyword evidence="2" id="KW-0812">Transmembrane</keyword>
<evidence type="ECO:0000256" key="1">
    <source>
        <dbReference type="SAM" id="MobiDB-lite"/>
    </source>
</evidence>
<gene>
    <name evidence="4" type="ORF">CYL18_05915</name>
</gene>
<keyword evidence="2" id="KW-0472">Membrane</keyword>
<evidence type="ECO:0000313" key="5">
    <source>
        <dbReference type="Proteomes" id="UP000239663"/>
    </source>
</evidence>
<feature type="compositionally biased region" description="Basic and acidic residues" evidence="1">
    <location>
        <begin position="237"/>
        <end position="255"/>
    </location>
</feature>
<feature type="region of interest" description="Disordered" evidence="1">
    <location>
        <begin position="231"/>
        <end position="270"/>
    </location>
</feature>
<dbReference type="EMBL" id="PKOZ01000002">
    <property type="protein sequence ID" value="PQD96135.1"/>
    <property type="molecule type" value="Genomic_DNA"/>
</dbReference>
<dbReference type="PANTHER" id="PTHR21666">
    <property type="entry name" value="PEPTIDASE-RELATED"/>
    <property type="match status" value="1"/>
</dbReference>
<dbReference type="GO" id="GO:0004222">
    <property type="term" value="F:metalloendopeptidase activity"/>
    <property type="evidence" value="ECO:0007669"/>
    <property type="project" value="TreeGrafter"/>
</dbReference>
<evidence type="ECO:0000256" key="2">
    <source>
        <dbReference type="SAM" id="Phobius"/>
    </source>
</evidence>
<accession>A0A2S7N2D2</accession>
<evidence type="ECO:0000259" key="3">
    <source>
        <dbReference type="Pfam" id="PF01551"/>
    </source>
</evidence>